<dbReference type="SMART" id="SM00448">
    <property type="entry name" value="REC"/>
    <property type="match status" value="1"/>
</dbReference>
<dbReference type="InterPro" id="IPR011006">
    <property type="entry name" value="CheY-like_superfamily"/>
</dbReference>
<feature type="modified residue" description="4-aspartylphosphate" evidence="4">
    <location>
        <position position="55"/>
    </location>
</feature>
<keyword evidence="3 4" id="KW-0597">Phosphoprotein</keyword>
<organism evidence="7 8">
    <name type="scientific">Pseudodesulfovibrio sediminis</name>
    <dbReference type="NCBI Taxonomy" id="2810563"/>
    <lineage>
        <taxon>Bacteria</taxon>
        <taxon>Pseudomonadati</taxon>
        <taxon>Thermodesulfobacteriota</taxon>
        <taxon>Desulfovibrionia</taxon>
        <taxon>Desulfovibrionales</taxon>
        <taxon>Desulfovibrionaceae</taxon>
    </lineage>
</organism>
<dbReference type="SMART" id="SM00387">
    <property type="entry name" value="HATPase_c"/>
    <property type="match status" value="1"/>
</dbReference>
<evidence type="ECO:0000259" key="5">
    <source>
        <dbReference type="PROSITE" id="PS50109"/>
    </source>
</evidence>
<dbReference type="SUPFAM" id="SSF52172">
    <property type="entry name" value="CheY-like"/>
    <property type="match status" value="1"/>
</dbReference>
<keyword evidence="7" id="KW-0808">Transferase</keyword>
<reference evidence="7" key="1">
    <citation type="journal article" date="2022" name="Arch. Microbiol.">
        <title>Pseudodesulfovibrio sediminis sp. nov., a mesophilic and neutrophilic sulfate-reducing bacterium isolated from sediment of a brackish lake.</title>
        <authorList>
            <person name="Takahashi A."/>
            <person name="Kojima H."/>
            <person name="Watanabe M."/>
            <person name="Fukui M."/>
        </authorList>
    </citation>
    <scope>NUCLEOTIDE SEQUENCE</scope>
    <source>
        <strain evidence="7">SF6</strain>
    </source>
</reference>
<proteinExistence type="predicted"/>
<dbReference type="Gene3D" id="1.10.287.130">
    <property type="match status" value="1"/>
</dbReference>
<gene>
    <name evidence="7" type="ORF">PSDVSF_32480</name>
</gene>
<dbReference type="InterPro" id="IPR003661">
    <property type="entry name" value="HisK_dim/P_dom"/>
</dbReference>
<dbReference type="SUPFAM" id="SSF55874">
    <property type="entry name" value="ATPase domain of HSP90 chaperone/DNA topoisomerase II/histidine kinase"/>
    <property type="match status" value="1"/>
</dbReference>
<dbReference type="SMART" id="SM00388">
    <property type="entry name" value="HisKA"/>
    <property type="match status" value="1"/>
</dbReference>
<dbReference type="PANTHER" id="PTHR43547">
    <property type="entry name" value="TWO-COMPONENT HISTIDINE KINASE"/>
    <property type="match status" value="1"/>
</dbReference>
<dbReference type="CDD" id="cd00075">
    <property type="entry name" value="HATPase"/>
    <property type="match status" value="1"/>
</dbReference>
<dbReference type="Pfam" id="PF00072">
    <property type="entry name" value="Response_reg"/>
    <property type="match status" value="1"/>
</dbReference>
<dbReference type="InterPro" id="IPR003594">
    <property type="entry name" value="HATPase_dom"/>
</dbReference>
<comment type="catalytic activity">
    <reaction evidence="1">
        <text>ATP + protein L-histidine = ADP + protein N-phospho-L-histidine.</text>
        <dbReference type="EC" id="2.7.13.3"/>
    </reaction>
</comment>
<dbReference type="EC" id="2.7.13.3" evidence="2"/>
<dbReference type="RefSeq" id="WP_229591951.1">
    <property type="nucleotide sequence ID" value="NZ_AP024485.1"/>
</dbReference>
<sequence>MADRERILIVDDQPENISIMIEALQASYDLMAATDGETALERANGEAKPDLILLDVLMPGMNGHDVCRFLKAESATRDIPVIFVTALDKPDDEAKGLELGAVDYITKPISPPVVEARVRAHLQVTQARRVLLHQNETLENRVREKAADVIRMQQERVEGLNNFANAVAHQIRNPVMSIGGMAGLLVKKADVGTPLAEYAQAVYENSVRLENLVNVISEYVTLTVDKTGAVSIRTVVEEAVAQVESLAGECACTVAFQMQIADREVVADHNLLRMALVEILKNSIEFCETGSVTVAIEGGFGVCQENLSATEQFYATECRFGLCIKDDGPGIPREHLPYILDPFFTTKALGVGLGLTKAKRILCDELGGSMVVDSTPGEGTSVTLSFAQC</sequence>
<dbReference type="InterPro" id="IPR036890">
    <property type="entry name" value="HATPase_C_sf"/>
</dbReference>
<dbReference type="CDD" id="cd19920">
    <property type="entry name" value="REC_PA4781-like"/>
    <property type="match status" value="1"/>
</dbReference>
<evidence type="ECO:0000256" key="2">
    <source>
        <dbReference type="ARBA" id="ARBA00012438"/>
    </source>
</evidence>
<evidence type="ECO:0000256" key="3">
    <source>
        <dbReference type="ARBA" id="ARBA00022553"/>
    </source>
</evidence>
<feature type="domain" description="Response regulatory" evidence="6">
    <location>
        <begin position="6"/>
        <end position="122"/>
    </location>
</feature>
<evidence type="ECO:0000313" key="7">
    <source>
        <dbReference type="EMBL" id="BCS90006.1"/>
    </source>
</evidence>
<dbReference type="PRINTS" id="PR00344">
    <property type="entry name" value="BCTRLSENSOR"/>
</dbReference>
<dbReference type="Gene3D" id="3.40.50.2300">
    <property type="match status" value="1"/>
</dbReference>
<keyword evidence="7" id="KW-0418">Kinase</keyword>
<dbReference type="PROSITE" id="PS50110">
    <property type="entry name" value="RESPONSE_REGULATORY"/>
    <property type="match status" value="1"/>
</dbReference>
<dbReference type="InterPro" id="IPR001789">
    <property type="entry name" value="Sig_transdc_resp-reg_receiver"/>
</dbReference>
<evidence type="ECO:0000259" key="6">
    <source>
        <dbReference type="PROSITE" id="PS50110"/>
    </source>
</evidence>
<accession>A0ABM7PA63</accession>
<keyword evidence="8" id="KW-1185">Reference proteome</keyword>
<dbReference type="InterPro" id="IPR004358">
    <property type="entry name" value="Sig_transdc_His_kin-like_C"/>
</dbReference>
<dbReference type="PROSITE" id="PS50109">
    <property type="entry name" value="HIS_KIN"/>
    <property type="match status" value="1"/>
</dbReference>
<dbReference type="PANTHER" id="PTHR43547:SF2">
    <property type="entry name" value="HYBRID SIGNAL TRANSDUCTION HISTIDINE KINASE C"/>
    <property type="match status" value="1"/>
</dbReference>
<dbReference type="Pfam" id="PF00512">
    <property type="entry name" value="HisKA"/>
    <property type="match status" value="1"/>
</dbReference>
<dbReference type="SUPFAM" id="SSF47384">
    <property type="entry name" value="Homodimeric domain of signal transducing histidine kinase"/>
    <property type="match status" value="1"/>
</dbReference>
<dbReference type="InterPro" id="IPR005467">
    <property type="entry name" value="His_kinase_dom"/>
</dbReference>
<evidence type="ECO:0000256" key="1">
    <source>
        <dbReference type="ARBA" id="ARBA00000085"/>
    </source>
</evidence>
<dbReference type="Proteomes" id="UP001053296">
    <property type="component" value="Chromosome"/>
</dbReference>
<name>A0ABM7PA63_9BACT</name>
<dbReference type="CDD" id="cd00082">
    <property type="entry name" value="HisKA"/>
    <property type="match status" value="1"/>
</dbReference>
<dbReference type="EMBL" id="AP024485">
    <property type="protein sequence ID" value="BCS90006.1"/>
    <property type="molecule type" value="Genomic_DNA"/>
</dbReference>
<evidence type="ECO:0000313" key="8">
    <source>
        <dbReference type="Proteomes" id="UP001053296"/>
    </source>
</evidence>
<protein>
    <recommendedName>
        <fullName evidence="2">histidine kinase</fullName>
        <ecNumber evidence="2">2.7.13.3</ecNumber>
    </recommendedName>
</protein>
<evidence type="ECO:0000256" key="4">
    <source>
        <dbReference type="PROSITE-ProRule" id="PRU00169"/>
    </source>
</evidence>
<dbReference type="Pfam" id="PF02518">
    <property type="entry name" value="HATPase_c"/>
    <property type="match status" value="1"/>
</dbReference>
<dbReference type="Gene3D" id="3.30.565.10">
    <property type="entry name" value="Histidine kinase-like ATPase, C-terminal domain"/>
    <property type="match status" value="1"/>
</dbReference>
<dbReference type="InterPro" id="IPR036097">
    <property type="entry name" value="HisK_dim/P_sf"/>
</dbReference>
<feature type="domain" description="Histidine kinase" evidence="5">
    <location>
        <begin position="166"/>
        <end position="389"/>
    </location>
</feature>
<dbReference type="GO" id="GO:0016301">
    <property type="term" value="F:kinase activity"/>
    <property type="evidence" value="ECO:0007669"/>
    <property type="project" value="UniProtKB-KW"/>
</dbReference>